<comment type="catalytic activity">
    <reaction evidence="10 11">
        <text>RNA(n) + a ribonucleoside 5'-triphosphate = RNA(n+1) + diphosphate</text>
        <dbReference type="Rhea" id="RHEA:21248"/>
        <dbReference type="Rhea" id="RHEA-COMP:14527"/>
        <dbReference type="Rhea" id="RHEA-COMP:17342"/>
        <dbReference type="ChEBI" id="CHEBI:33019"/>
        <dbReference type="ChEBI" id="CHEBI:61557"/>
        <dbReference type="ChEBI" id="CHEBI:140395"/>
        <dbReference type="EC" id="2.7.7.6"/>
    </reaction>
</comment>
<comment type="subunit">
    <text evidence="11">The RNAP catalytic core consists of 2 alpha, 1 beta, 1 beta' and 1 omega subunit. When a sigma factor is associated with the core the holoenzyme is formed, which can initiate transcription.</text>
</comment>
<dbReference type="OrthoDB" id="9796300at2"/>
<dbReference type="SMART" id="SM01409">
    <property type="entry name" value="RNA_pol_Rpb6"/>
    <property type="match status" value="1"/>
</dbReference>
<dbReference type="GO" id="GO:0006351">
    <property type="term" value="P:DNA-templated transcription"/>
    <property type="evidence" value="ECO:0007669"/>
    <property type="project" value="UniProtKB-UniRule"/>
</dbReference>
<evidence type="ECO:0000256" key="9">
    <source>
        <dbReference type="ARBA" id="ARBA00030998"/>
    </source>
</evidence>
<keyword evidence="13" id="KW-1185">Reference proteome</keyword>
<accession>A0A4P7BTF8</accession>
<evidence type="ECO:0000256" key="6">
    <source>
        <dbReference type="ARBA" id="ARBA00022695"/>
    </source>
</evidence>
<dbReference type="GO" id="GO:0000428">
    <property type="term" value="C:DNA-directed RNA polymerase complex"/>
    <property type="evidence" value="ECO:0007669"/>
    <property type="project" value="UniProtKB-KW"/>
</dbReference>
<dbReference type="GO" id="GO:0003677">
    <property type="term" value="F:DNA binding"/>
    <property type="evidence" value="ECO:0007669"/>
    <property type="project" value="UniProtKB-UniRule"/>
</dbReference>
<dbReference type="PANTHER" id="PTHR34476">
    <property type="entry name" value="DNA-DIRECTED RNA POLYMERASE SUBUNIT OMEGA"/>
    <property type="match status" value="1"/>
</dbReference>
<organism evidence="12 13">
    <name type="scientific">Nitrosococcus wardiae</name>
    <dbReference type="NCBI Taxonomy" id="1814290"/>
    <lineage>
        <taxon>Bacteria</taxon>
        <taxon>Pseudomonadati</taxon>
        <taxon>Pseudomonadota</taxon>
        <taxon>Gammaproteobacteria</taxon>
        <taxon>Chromatiales</taxon>
        <taxon>Chromatiaceae</taxon>
        <taxon>Nitrosococcus</taxon>
    </lineage>
</organism>
<dbReference type="AlphaFoldDB" id="A0A4P7BTF8"/>
<evidence type="ECO:0000313" key="13">
    <source>
        <dbReference type="Proteomes" id="UP000294325"/>
    </source>
</evidence>
<evidence type="ECO:0000256" key="2">
    <source>
        <dbReference type="ARBA" id="ARBA00012418"/>
    </source>
</evidence>
<proteinExistence type="inferred from homology"/>
<sequence>MARLTVEDCIGNINNRFLLVLAAAKRARQLALGAEPTLAWDNDKPTVMALREIAEGKINVGVMDSVSGREHAEESVVSEGEVREES</sequence>
<evidence type="ECO:0000256" key="1">
    <source>
        <dbReference type="ARBA" id="ARBA00006711"/>
    </source>
</evidence>
<protein>
    <recommendedName>
        <fullName evidence="3 11">DNA-directed RNA polymerase subunit omega</fullName>
        <shortName evidence="11">RNAP omega subunit</shortName>
        <ecNumber evidence="2 11">2.7.7.6</ecNumber>
    </recommendedName>
    <alternativeName>
        <fullName evidence="9 11">RNA polymerase omega subunit</fullName>
    </alternativeName>
    <alternativeName>
        <fullName evidence="8 11">Transcriptase subunit omega</fullName>
    </alternativeName>
</protein>
<evidence type="ECO:0000256" key="5">
    <source>
        <dbReference type="ARBA" id="ARBA00022679"/>
    </source>
</evidence>
<dbReference type="Gene3D" id="3.90.940.10">
    <property type="match status" value="1"/>
</dbReference>
<comment type="similarity">
    <text evidence="1 11">Belongs to the RNA polymerase subunit omega family.</text>
</comment>
<dbReference type="EMBL" id="CP038033">
    <property type="protein sequence ID" value="QBQ53151.1"/>
    <property type="molecule type" value="Genomic_DNA"/>
</dbReference>
<dbReference type="RefSeq" id="WP_134356168.1">
    <property type="nucleotide sequence ID" value="NZ_CP038033.1"/>
</dbReference>
<keyword evidence="7 11" id="KW-0804">Transcription</keyword>
<evidence type="ECO:0000256" key="7">
    <source>
        <dbReference type="ARBA" id="ARBA00023163"/>
    </source>
</evidence>
<comment type="function">
    <text evidence="11">Promotes RNA polymerase assembly. Latches the N- and C-terminal regions of the beta' subunit thereby facilitating its interaction with the beta and alpha subunits.</text>
</comment>
<evidence type="ECO:0000256" key="10">
    <source>
        <dbReference type="ARBA" id="ARBA00048552"/>
    </source>
</evidence>
<evidence type="ECO:0000256" key="11">
    <source>
        <dbReference type="HAMAP-Rule" id="MF_00366"/>
    </source>
</evidence>
<evidence type="ECO:0000256" key="4">
    <source>
        <dbReference type="ARBA" id="ARBA00022478"/>
    </source>
</evidence>
<dbReference type="InterPro" id="IPR006110">
    <property type="entry name" value="Pol_omega/Rpo6/RPB6"/>
</dbReference>
<evidence type="ECO:0000256" key="3">
    <source>
        <dbReference type="ARBA" id="ARBA00013725"/>
    </source>
</evidence>
<dbReference type="InterPro" id="IPR003716">
    <property type="entry name" value="DNA-dir_RNA_pol_omega"/>
</dbReference>
<dbReference type="PANTHER" id="PTHR34476:SF1">
    <property type="entry name" value="DNA-DIRECTED RNA POLYMERASE SUBUNIT OMEGA"/>
    <property type="match status" value="1"/>
</dbReference>
<reference evidence="12 13" key="1">
    <citation type="submission" date="2019-03" db="EMBL/GenBank/DDBJ databases">
        <title>The genome sequence of Nitrosococcus wardiae strain D1FHST reveals the archetypal metabolic capacity of ammonia-oxidizing Gammaproteobacteria.</title>
        <authorList>
            <person name="Wang L."/>
            <person name="Lim C.K."/>
            <person name="Hanson T.E."/>
            <person name="Dang H."/>
            <person name="Klotz M.G."/>
        </authorList>
    </citation>
    <scope>NUCLEOTIDE SEQUENCE [LARGE SCALE GENOMIC DNA]</scope>
    <source>
        <strain evidence="12 13">D1FHS</strain>
    </source>
</reference>
<keyword evidence="6 11" id="KW-0548">Nucleotidyltransferase</keyword>
<gene>
    <name evidence="11 12" type="primary">rpoZ</name>
    <name evidence="12" type="ORF">E3U44_00525</name>
</gene>
<dbReference type="GO" id="GO:0003899">
    <property type="term" value="F:DNA-directed RNA polymerase activity"/>
    <property type="evidence" value="ECO:0007669"/>
    <property type="project" value="UniProtKB-UniRule"/>
</dbReference>
<dbReference type="SUPFAM" id="SSF63562">
    <property type="entry name" value="RPB6/omega subunit-like"/>
    <property type="match status" value="1"/>
</dbReference>
<dbReference type="Pfam" id="PF01192">
    <property type="entry name" value="RNA_pol_Rpb6"/>
    <property type="match status" value="1"/>
</dbReference>
<evidence type="ECO:0000313" key="12">
    <source>
        <dbReference type="EMBL" id="QBQ53151.1"/>
    </source>
</evidence>
<evidence type="ECO:0000256" key="8">
    <source>
        <dbReference type="ARBA" id="ARBA00029924"/>
    </source>
</evidence>
<dbReference type="Proteomes" id="UP000294325">
    <property type="component" value="Chromosome"/>
</dbReference>
<dbReference type="KEGG" id="nwr:E3U44_00525"/>
<dbReference type="NCBIfam" id="TIGR00690">
    <property type="entry name" value="rpoZ"/>
    <property type="match status" value="1"/>
</dbReference>
<dbReference type="InterPro" id="IPR036161">
    <property type="entry name" value="RPB6/omega-like_sf"/>
</dbReference>
<dbReference type="HAMAP" id="MF_00366">
    <property type="entry name" value="RNApol_bact_RpoZ"/>
    <property type="match status" value="1"/>
</dbReference>
<keyword evidence="4 11" id="KW-0240">DNA-directed RNA polymerase</keyword>
<name>A0A4P7BTF8_9GAMM</name>
<keyword evidence="5 11" id="KW-0808">Transferase</keyword>
<dbReference type="EC" id="2.7.7.6" evidence="2 11"/>